<dbReference type="InterPro" id="IPR029063">
    <property type="entry name" value="SAM-dependent_MTases_sf"/>
</dbReference>
<dbReference type="GO" id="GO:0009307">
    <property type="term" value="P:DNA restriction-modification system"/>
    <property type="evidence" value="ECO:0007669"/>
    <property type="project" value="UniProtKB-KW"/>
</dbReference>
<feature type="non-terminal residue" evidence="5">
    <location>
        <position position="58"/>
    </location>
</feature>
<accession>A0A921AVN0</accession>
<gene>
    <name evidence="5" type="ORF">K8W16_05955</name>
</gene>
<evidence type="ECO:0000256" key="4">
    <source>
        <dbReference type="ARBA" id="ARBA00047422"/>
    </source>
</evidence>
<keyword evidence="3" id="KW-0680">Restriction system</keyword>
<dbReference type="Pfam" id="PF00145">
    <property type="entry name" value="DNA_methylase"/>
    <property type="match status" value="1"/>
</dbReference>
<keyword evidence="2" id="KW-0808">Transferase</keyword>
<protein>
    <submittedName>
        <fullName evidence="5">DNA cytosine methyltransferase</fullName>
    </submittedName>
</protein>
<organism evidence="5 6">
    <name type="scientific">Mailhella massiliensis</name>
    <dbReference type="NCBI Taxonomy" id="1903261"/>
    <lineage>
        <taxon>Bacteria</taxon>
        <taxon>Pseudomonadati</taxon>
        <taxon>Thermodesulfobacteriota</taxon>
        <taxon>Desulfovibrionia</taxon>
        <taxon>Desulfovibrionales</taxon>
        <taxon>Desulfovibrionaceae</taxon>
        <taxon>Mailhella</taxon>
    </lineage>
</organism>
<reference evidence="5" key="1">
    <citation type="journal article" date="2021" name="PeerJ">
        <title>Extensive microbial diversity within the chicken gut microbiome revealed by metagenomics and culture.</title>
        <authorList>
            <person name="Gilroy R."/>
            <person name="Ravi A."/>
            <person name="Getino M."/>
            <person name="Pursley I."/>
            <person name="Horton D.L."/>
            <person name="Alikhan N.F."/>
            <person name="Baker D."/>
            <person name="Gharbi K."/>
            <person name="Hall N."/>
            <person name="Watson M."/>
            <person name="Adriaenssens E.M."/>
            <person name="Foster-Nyarko E."/>
            <person name="Jarju S."/>
            <person name="Secka A."/>
            <person name="Antonio M."/>
            <person name="Oren A."/>
            <person name="Chaudhuri R.R."/>
            <person name="La Ragione R."/>
            <person name="Hildebrand F."/>
            <person name="Pallen M.J."/>
        </authorList>
    </citation>
    <scope>NUCLEOTIDE SEQUENCE</scope>
    <source>
        <strain evidence="5">ChiGjej2B2-19336</strain>
    </source>
</reference>
<reference evidence="5" key="2">
    <citation type="submission" date="2021-09" db="EMBL/GenBank/DDBJ databases">
        <authorList>
            <person name="Gilroy R."/>
        </authorList>
    </citation>
    <scope>NUCLEOTIDE SEQUENCE</scope>
    <source>
        <strain evidence="5">ChiGjej2B2-19336</strain>
    </source>
</reference>
<dbReference type="EMBL" id="DYZA01000115">
    <property type="protein sequence ID" value="HJD97170.1"/>
    <property type="molecule type" value="Genomic_DNA"/>
</dbReference>
<evidence type="ECO:0000256" key="1">
    <source>
        <dbReference type="ARBA" id="ARBA00022603"/>
    </source>
</evidence>
<comment type="catalytic activity">
    <reaction evidence="4">
        <text>a 2'-deoxycytidine in DNA + S-adenosyl-L-methionine = a 5-methyl-2'-deoxycytidine in DNA + S-adenosyl-L-homocysteine + H(+)</text>
        <dbReference type="Rhea" id="RHEA:13681"/>
        <dbReference type="Rhea" id="RHEA-COMP:11369"/>
        <dbReference type="Rhea" id="RHEA-COMP:11370"/>
        <dbReference type="ChEBI" id="CHEBI:15378"/>
        <dbReference type="ChEBI" id="CHEBI:57856"/>
        <dbReference type="ChEBI" id="CHEBI:59789"/>
        <dbReference type="ChEBI" id="CHEBI:85452"/>
        <dbReference type="ChEBI" id="CHEBI:85454"/>
        <dbReference type="EC" id="2.1.1.37"/>
    </reaction>
</comment>
<dbReference type="Proteomes" id="UP000698963">
    <property type="component" value="Unassembled WGS sequence"/>
</dbReference>
<proteinExistence type="predicted"/>
<comment type="caution">
    <text evidence="5">The sequence shown here is derived from an EMBL/GenBank/DDBJ whole genome shotgun (WGS) entry which is preliminary data.</text>
</comment>
<dbReference type="InterPro" id="IPR001525">
    <property type="entry name" value="C5_MeTfrase"/>
</dbReference>
<dbReference type="GO" id="GO:0032259">
    <property type="term" value="P:methylation"/>
    <property type="evidence" value="ECO:0007669"/>
    <property type="project" value="UniProtKB-KW"/>
</dbReference>
<keyword evidence="1 5" id="KW-0489">Methyltransferase</keyword>
<evidence type="ECO:0000256" key="2">
    <source>
        <dbReference type="ARBA" id="ARBA00022679"/>
    </source>
</evidence>
<dbReference type="Gene3D" id="3.40.50.150">
    <property type="entry name" value="Vaccinia Virus protein VP39"/>
    <property type="match status" value="1"/>
</dbReference>
<evidence type="ECO:0000256" key="3">
    <source>
        <dbReference type="ARBA" id="ARBA00022747"/>
    </source>
</evidence>
<dbReference type="GO" id="GO:0003886">
    <property type="term" value="F:DNA (cytosine-5-)-methyltransferase activity"/>
    <property type="evidence" value="ECO:0007669"/>
    <property type="project" value="UniProtKB-EC"/>
</dbReference>
<sequence length="58" mass="6180">MKSSPESTSFSSPSVTLSAVDFFCGAGGMTHGLRLSGIHVLAGIDNEEQCRQSYEKNN</sequence>
<dbReference type="SUPFAM" id="SSF53335">
    <property type="entry name" value="S-adenosyl-L-methionine-dependent methyltransferases"/>
    <property type="match status" value="1"/>
</dbReference>
<evidence type="ECO:0000313" key="5">
    <source>
        <dbReference type="EMBL" id="HJD97170.1"/>
    </source>
</evidence>
<evidence type="ECO:0000313" key="6">
    <source>
        <dbReference type="Proteomes" id="UP000698963"/>
    </source>
</evidence>
<dbReference type="AlphaFoldDB" id="A0A921AVN0"/>
<name>A0A921AVN0_9BACT</name>